<sequence>MTWNFNYLSGIAKNSETGKAFRVERSMPEDQVSVRTVDGEPHGLESLDLEALTNLCVSECNRYELQGLIQTLFQNDFSRAVVALNKADGRKASVRTLQAWLMPSGRQSSRRCPTWAVSYLRNYRDTHAEEIRTHREFKESQVGLKSPTRVDRVYNGSALMEVESQLAHEERYRQELRSCSISTLPDLLADKLLKIESNYDRLLSNHFALLRSIRSAESLEDLKAKFSEEEDDLNRSNNFLANARRALLSNSEEFASEDGTLPEDAKFTQCINPGSG</sequence>
<organism evidence="1 2">
    <name type="scientific">Pseudomonas helmanticensis</name>
    <dbReference type="NCBI Taxonomy" id="1471381"/>
    <lineage>
        <taxon>Bacteria</taxon>
        <taxon>Pseudomonadati</taxon>
        <taxon>Pseudomonadota</taxon>
        <taxon>Gammaproteobacteria</taxon>
        <taxon>Pseudomonadales</taxon>
        <taxon>Pseudomonadaceae</taxon>
        <taxon>Pseudomonas</taxon>
    </lineage>
</organism>
<dbReference type="EMBL" id="FXUY01000002">
    <property type="protein sequence ID" value="SMQ30296.1"/>
    <property type="molecule type" value="Genomic_DNA"/>
</dbReference>
<comment type="caution">
    <text evidence="1">The sequence shown here is derived from an EMBL/GenBank/DDBJ whole genome shotgun (WGS) entry which is preliminary data.</text>
</comment>
<proteinExistence type="predicted"/>
<dbReference type="Proteomes" id="UP001158048">
    <property type="component" value="Unassembled WGS sequence"/>
</dbReference>
<gene>
    <name evidence="1" type="ORF">SAMN04488483_5340</name>
</gene>
<evidence type="ECO:0000313" key="2">
    <source>
        <dbReference type="Proteomes" id="UP001158048"/>
    </source>
</evidence>
<name>A0ACD2UD09_9PSED</name>
<accession>A0ACD2UD09</accession>
<reference evidence="1" key="1">
    <citation type="submission" date="2017-05" db="EMBL/GenBank/DDBJ databases">
        <authorList>
            <person name="Varghese N."/>
            <person name="Submissions S."/>
        </authorList>
    </citation>
    <scope>NUCLEOTIDE SEQUENCE</scope>
    <source>
        <strain evidence="1">LMG 28168</strain>
    </source>
</reference>
<keyword evidence="2" id="KW-1185">Reference proteome</keyword>
<protein>
    <submittedName>
        <fullName evidence="1">Uncharacterized protein</fullName>
    </submittedName>
</protein>
<evidence type="ECO:0000313" key="1">
    <source>
        <dbReference type="EMBL" id="SMQ30296.1"/>
    </source>
</evidence>